<dbReference type="SUPFAM" id="SSF109604">
    <property type="entry name" value="HD-domain/PDEase-like"/>
    <property type="match status" value="1"/>
</dbReference>
<organism evidence="2 3">
    <name type="scientific">Nitrogeniibacter mangrovi</name>
    <dbReference type="NCBI Taxonomy" id="2016596"/>
    <lineage>
        <taxon>Bacteria</taxon>
        <taxon>Pseudomonadati</taxon>
        <taxon>Pseudomonadota</taxon>
        <taxon>Betaproteobacteria</taxon>
        <taxon>Rhodocyclales</taxon>
        <taxon>Zoogloeaceae</taxon>
        <taxon>Nitrogeniibacter</taxon>
    </lineage>
</organism>
<dbReference type="InterPro" id="IPR037522">
    <property type="entry name" value="HD_GYP_dom"/>
</dbReference>
<dbReference type="Proteomes" id="UP000501991">
    <property type="component" value="Chromosome"/>
</dbReference>
<dbReference type="InterPro" id="IPR006675">
    <property type="entry name" value="HDIG_dom"/>
</dbReference>
<dbReference type="NCBIfam" id="TIGR00277">
    <property type="entry name" value="HDIG"/>
    <property type="match status" value="1"/>
</dbReference>
<dbReference type="Gene3D" id="1.10.3210.10">
    <property type="entry name" value="Hypothetical protein af1432"/>
    <property type="match status" value="1"/>
</dbReference>
<dbReference type="InterPro" id="IPR003607">
    <property type="entry name" value="HD/PDEase_dom"/>
</dbReference>
<dbReference type="RefSeq" id="WP_173767761.1">
    <property type="nucleotide sequence ID" value="NZ_CP048836.1"/>
</dbReference>
<dbReference type="PANTHER" id="PTHR43155:SF2">
    <property type="entry name" value="CYCLIC DI-GMP PHOSPHODIESTERASE PA4108"/>
    <property type="match status" value="1"/>
</dbReference>
<protein>
    <submittedName>
        <fullName evidence="2">HD-GYP domain-containing protein</fullName>
    </submittedName>
</protein>
<dbReference type="KEGG" id="azq:G3580_17750"/>
<reference evidence="2 3" key="1">
    <citation type="submission" date="2020-02" db="EMBL/GenBank/DDBJ databases">
        <title>Nitrogenibacter mangrovi gen. nov., sp. nov. isolated from mangrove sediment, a denitrifying betaproteobacterium.</title>
        <authorList>
            <person name="Liao H."/>
            <person name="Tian Y."/>
        </authorList>
    </citation>
    <scope>NUCLEOTIDE SEQUENCE [LARGE SCALE GENOMIC DNA]</scope>
    <source>
        <strain evidence="2 3">M9-3-2</strain>
    </source>
</reference>
<proteinExistence type="predicted"/>
<keyword evidence="3" id="KW-1185">Reference proteome</keyword>
<name>A0A6C1B748_9RHOO</name>
<evidence type="ECO:0000313" key="2">
    <source>
        <dbReference type="EMBL" id="QID19297.1"/>
    </source>
</evidence>
<dbReference type="EMBL" id="CP048836">
    <property type="protein sequence ID" value="QID19297.1"/>
    <property type="molecule type" value="Genomic_DNA"/>
</dbReference>
<evidence type="ECO:0000259" key="1">
    <source>
        <dbReference type="PROSITE" id="PS51832"/>
    </source>
</evidence>
<sequence>MIKEIHSSQLRVGMYLHKLGVSWLKHPFVKNAFLIESGDDVRTIREHGIDKVWIDTDRGIDVGGDEAPAPASAPEAPAATDTVVTAPAAVAKPKAPAKQSMQAEVAQARKLCNLARREVVSMFNDARMGKVVKTGDAMPLVEEISASVLRNPSALISVARIKTHDQYTYLHSIAVCALMVALARQAGLDEAMVTEAGIAGLMHDLGKAVMPLEVLNKPGKLTDAEYDIMKTHPEAGWKMLREAGDATAGTLDVALHHHEKVDGTGYPKGLAGEDISLLSRMGAICDVYDAVTSNRPYKAGWCPAESLRRMASWKGHFDERLFKAFVRSVGIYPVGALVRTKSDKLGVIIEQNEGSMLTPRIRVFFSARSNAPIPQQVIDLASPACREQIAGIENPQDWGLENLERFWLD</sequence>
<dbReference type="AlphaFoldDB" id="A0A6C1B748"/>
<dbReference type="Pfam" id="PF11871">
    <property type="entry name" value="DUF3391"/>
    <property type="match status" value="1"/>
</dbReference>
<accession>A0A6C1B748</accession>
<evidence type="ECO:0000313" key="3">
    <source>
        <dbReference type="Proteomes" id="UP000501991"/>
    </source>
</evidence>
<feature type="domain" description="HD-GYP" evidence="1">
    <location>
        <begin position="146"/>
        <end position="341"/>
    </location>
</feature>
<dbReference type="SMART" id="SM00471">
    <property type="entry name" value="HDc"/>
    <property type="match status" value="1"/>
</dbReference>
<dbReference type="PANTHER" id="PTHR43155">
    <property type="entry name" value="CYCLIC DI-GMP PHOSPHODIESTERASE PA4108-RELATED"/>
    <property type="match status" value="1"/>
</dbReference>
<dbReference type="CDD" id="cd00077">
    <property type="entry name" value="HDc"/>
    <property type="match status" value="1"/>
</dbReference>
<dbReference type="InterPro" id="IPR021812">
    <property type="entry name" value="DUF3391"/>
</dbReference>
<dbReference type="Pfam" id="PF13487">
    <property type="entry name" value="HD_5"/>
    <property type="match status" value="1"/>
</dbReference>
<dbReference type="GO" id="GO:0008081">
    <property type="term" value="F:phosphoric diester hydrolase activity"/>
    <property type="evidence" value="ECO:0007669"/>
    <property type="project" value="UniProtKB-ARBA"/>
</dbReference>
<dbReference type="PROSITE" id="PS51832">
    <property type="entry name" value="HD_GYP"/>
    <property type="match status" value="1"/>
</dbReference>
<gene>
    <name evidence="2" type="ORF">G3580_17750</name>
</gene>